<evidence type="ECO:0000256" key="1">
    <source>
        <dbReference type="PROSITE-ProRule" id="PRU00182"/>
    </source>
</evidence>
<reference evidence="2 3" key="1">
    <citation type="submission" date="2018-08" db="EMBL/GenBank/DDBJ databases">
        <title>Komagataeibacter sp. AV 382.</title>
        <authorList>
            <person name="Skraban J."/>
            <person name="Trcek J."/>
        </authorList>
    </citation>
    <scope>NUCLEOTIDE SEQUENCE [LARGE SCALE GENOMIC DNA]</scope>
    <source>
        <strain evidence="2 3">AV 382</strain>
    </source>
</reference>
<dbReference type="Proteomes" id="UP000262371">
    <property type="component" value="Unassembled WGS sequence"/>
</dbReference>
<accession>A0A371YWY5</accession>
<keyword evidence="3" id="KW-1185">Reference proteome</keyword>
<dbReference type="SUPFAM" id="SSF55174">
    <property type="entry name" value="Alpha-L RNA-binding motif"/>
    <property type="match status" value="1"/>
</dbReference>
<dbReference type="EMBL" id="QUWV01000164">
    <property type="protein sequence ID" value="RFD18733.1"/>
    <property type="molecule type" value="Genomic_DNA"/>
</dbReference>
<dbReference type="GO" id="GO:0003723">
    <property type="term" value="F:RNA binding"/>
    <property type="evidence" value="ECO:0007669"/>
    <property type="project" value="UniProtKB-KW"/>
</dbReference>
<comment type="caution">
    <text evidence="2">The sequence shown here is derived from an EMBL/GenBank/DDBJ whole genome shotgun (WGS) entry which is preliminary data.</text>
</comment>
<protein>
    <submittedName>
        <fullName evidence="2">Uncharacterized protein</fullName>
    </submittedName>
</protein>
<proteinExistence type="predicted"/>
<dbReference type="AlphaFoldDB" id="A0A371YWY5"/>
<evidence type="ECO:0000313" key="3">
    <source>
        <dbReference type="Proteomes" id="UP000262371"/>
    </source>
</evidence>
<organism evidence="2 3">
    <name type="scientific">Komagataeibacter melaceti</name>
    <dbReference type="NCBI Taxonomy" id="2766577"/>
    <lineage>
        <taxon>Bacteria</taxon>
        <taxon>Pseudomonadati</taxon>
        <taxon>Pseudomonadota</taxon>
        <taxon>Alphaproteobacteria</taxon>
        <taxon>Acetobacterales</taxon>
        <taxon>Acetobacteraceae</taxon>
        <taxon>Komagataeibacter</taxon>
    </lineage>
</organism>
<dbReference type="CDD" id="cd00165">
    <property type="entry name" value="S4"/>
    <property type="match status" value="1"/>
</dbReference>
<dbReference type="OrthoDB" id="7283330at2"/>
<sequence>MSFTTFALSRALCRLGLAQSENTARALIRCGRVRIDGDLPQGSAFVGYGVTVSVRGIGERVVSRQSMGVR</sequence>
<keyword evidence="1" id="KW-0694">RNA-binding</keyword>
<dbReference type="RefSeq" id="WP_116704146.1">
    <property type="nucleotide sequence ID" value="NZ_QUWV01000164.1"/>
</dbReference>
<dbReference type="PROSITE" id="PS50889">
    <property type="entry name" value="S4"/>
    <property type="match status" value="1"/>
</dbReference>
<evidence type="ECO:0000313" key="2">
    <source>
        <dbReference type="EMBL" id="RFD18733.1"/>
    </source>
</evidence>
<name>A0A371YWY5_9PROT</name>
<gene>
    <name evidence="2" type="ORF">DY926_15260</name>
</gene>